<evidence type="ECO:0000313" key="2">
    <source>
        <dbReference type="Proteomes" id="UP001597403"/>
    </source>
</evidence>
<protein>
    <submittedName>
        <fullName evidence="1">Uncharacterized protein</fullName>
    </submittedName>
</protein>
<gene>
    <name evidence="1" type="ORF">ACFSGI_08970</name>
</gene>
<name>A0ABW4UTX0_9BACL</name>
<comment type="caution">
    <text evidence="1">The sequence shown here is derived from an EMBL/GenBank/DDBJ whole genome shotgun (WGS) entry which is preliminary data.</text>
</comment>
<evidence type="ECO:0000313" key="1">
    <source>
        <dbReference type="EMBL" id="MFD1990088.1"/>
    </source>
</evidence>
<organism evidence="1 2">
    <name type="scientific">Paenibacillus nicotianae</name>
    <dbReference type="NCBI Taxonomy" id="1526551"/>
    <lineage>
        <taxon>Bacteria</taxon>
        <taxon>Bacillati</taxon>
        <taxon>Bacillota</taxon>
        <taxon>Bacilli</taxon>
        <taxon>Bacillales</taxon>
        <taxon>Paenibacillaceae</taxon>
        <taxon>Paenibacillus</taxon>
    </lineage>
</organism>
<dbReference type="EMBL" id="JBHUGF010000010">
    <property type="protein sequence ID" value="MFD1990088.1"/>
    <property type="molecule type" value="Genomic_DNA"/>
</dbReference>
<sequence length="57" mass="6458">MSGWTPNNDIISDLQDARERVLKDVEGKRKRAIYRSASVPVHRSMVIVSIGTTDIQF</sequence>
<keyword evidence="2" id="KW-1185">Reference proteome</keyword>
<reference evidence="2" key="1">
    <citation type="journal article" date="2019" name="Int. J. Syst. Evol. Microbiol.">
        <title>The Global Catalogue of Microorganisms (GCM) 10K type strain sequencing project: providing services to taxonomists for standard genome sequencing and annotation.</title>
        <authorList>
            <consortium name="The Broad Institute Genomics Platform"/>
            <consortium name="The Broad Institute Genome Sequencing Center for Infectious Disease"/>
            <person name="Wu L."/>
            <person name="Ma J."/>
        </authorList>
    </citation>
    <scope>NUCLEOTIDE SEQUENCE [LARGE SCALE GENOMIC DNA]</scope>
    <source>
        <strain evidence="2">CGMCC 1.15067</strain>
    </source>
</reference>
<dbReference type="Proteomes" id="UP001597403">
    <property type="component" value="Unassembled WGS sequence"/>
</dbReference>
<accession>A0ABW4UTX0</accession>
<proteinExistence type="predicted"/>
<dbReference type="RefSeq" id="WP_204823790.1">
    <property type="nucleotide sequence ID" value="NZ_JBHUGF010000010.1"/>
</dbReference>